<dbReference type="EMBL" id="CM047899">
    <property type="protein sequence ID" value="KAJ0103387.1"/>
    <property type="molecule type" value="Genomic_DNA"/>
</dbReference>
<gene>
    <name evidence="1" type="ORF">Patl1_03811</name>
</gene>
<comment type="caution">
    <text evidence="1">The sequence shown here is derived from an EMBL/GenBank/DDBJ whole genome shotgun (WGS) entry which is preliminary data.</text>
</comment>
<accession>A0ACC1BW70</accession>
<keyword evidence="2" id="KW-1185">Reference proteome</keyword>
<sequence>MKPSGLRLYCSFFSSDFEGITYARKLHSNFMGDVGQIKNAIKTFTRLLAVLQVLMTSLVAGKNHLKQVRDLAYEIEDAIEEFMLEVPDHSHEHKISQFLHDVAYSVNDKKPVARFSRVETIKA</sequence>
<evidence type="ECO:0000313" key="2">
    <source>
        <dbReference type="Proteomes" id="UP001164250"/>
    </source>
</evidence>
<name>A0ACC1BW70_9ROSI</name>
<organism evidence="1 2">
    <name type="scientific">Pistacia atlantica</name>
    <dbReference type="NCBI Taxonomy" id="434234"/>
    <lineage>
        <taxon>Eukaryota</taxon>
        <taxon>Viridiplantae</taxon>
        <taxon>Streptophyta</taxon>
        <taxon>Embryophyta</taxon>
        <taxon>Tracheophyta</taxon>
        <taxon>Spermatophyta</taxon>
        <taxon>Magnoliopsida</taxon>
        <taxon>eudicotyledons</taxon>
        <taxon>Gunneridae</taxon>
        <taxon>Pentapetalae</taxon>
        <taxon>rosids</taxon>
        <taxon>malvids</taxon>
        <taxon>Sapindales</taxon>
        <taxon>Anacardiaceae</taxon>
        <taxon>Pistacia</taxon>
    </lineage>
</organism>
<protein>
    <submittedName>
        <fullName evidence="1">Uncharacterized protein</fullName>
    </submittedName>
</protein>
<evidence type="ECO:0000313" key="1">
    <source>
        <dbReference type="EMBL" id="KAJ0103387.1"/>
    </source>
</evidence>
<proteinExistence type="predicted"/>
<dbReference type="Proteomes" id="UP001164250">
    <property type="component" value="Chromosome 3"/>
</dbReference>
<reference evidence="2" key="1">
    <citation type="journal article" date="2023" name="G3 (Bethesda)">
        <title>Genome assembly and association tests identify interacting loci associated with vigor, precocity, and sex in interspecific pistachio rootstocks.</title>
        <authorList>
            <person name="Palmer W."/>
            <person name="Jacygrad E."/>
            <person name="Sagayaradj S."/>
            <person name="Cavanaugh K."/>
            <person name="Han R."/>
            <person name="Bertier L."/>
            <person name="Beede B."/>
            <person name="Kafkas S."/>
            <person name="Golino D."/>
            <person name="Preece J."/>
            <person name="Michelmore R."/>
        </authorList>
    </citation>
    <scope>NUCLEOTIDE SEQUENCE [LARGE SCALE GENOMIC DNA]</scope>
</reference>